<accession>A0A9Q0M1J4</accession>
<dbReference type="InterPro" id="IPR036734">
    <property type="entry name" value="Neur_chan_lig-bd_sf"/>
</dbReference>
<evidence type="ECO:0000256" key="1">
    <source>
        <dbReference type="SAM" id="SignalP"/>
    </source>
</evidence>
<dbReference type="SUPFAM" id="SSF63712">
    <property type="entry name" value="Nicotinic receptor ligand binding domain-like"/>
    <property type="match status" value="1"/>
</dbReference>
<dbReference type="Pfam" id="PF02931">
    <property type="entry name" value="Neur_chan_LBD"/>
    <property type="match status" value="1"/>
</dbReference>
<dbReference type="GO" id="GO:0016020">
    <property type="term" value="C:membrane"/>
    <property type="evidence" value="ECO:0007669"/>
    <property type="project" value="InterPro"/>
</dbReference>
<dbReference type="GO" id="GO:0005230">
    <property type="term" value="F:extracellular ligand-gated monoatomic ion channel activity"/>
    <property type="evidence" value="ECO:0007669"/>
    <property type="project" value="InterPro"/>
</dbReference>
<comment type="caution">
    <text evidence="3">The sequence shown here is derived from an EMBL/GenBank/DDBJ whole genome shotgun (WGS) entry which is preliminary data.</text>
</comment>
<dbReference type="EMBL" id="JAPWDV010000003">
    <property type="protein sequence ID" value="KAJ6216192.1"/>
    <property type="molecule type" value="Genomic_DNA"/>
</dbReference>
<protein>
    <recommendedName>
        <fullName evidence="2">Neurotransmitter-gated ion-channel ligand-binding domain-containing protein</fullName>
    </recommendedName>
</protein>
<evidence type="ECO:0000313" key="4">
    <source>
        <dbReference type="Proteomes" id="UP001142055"/>
    </source>
</evidence>
<reference evidence="3" key="1">
    <citation type="submission" date="2022-12" db="EMBL/GenBank/DDBJ databases">
        <title>Genome assemblies of Blomia tropicalis.</title>
        <authorList>
            <person name="Cui Y."/>
        </authorList>
    </citation>
    <scope>NUCLEOTIDE SEQUENCE</scope>
    <source>
        <tissue evidence="3">Adult mites</tissue>
    </source>
</reference>
<gene>
    <name evidence="3" type="ORF">RDWZM_007349</name>
</gene>
<organism evidence="3 4">
    <name type="scientific">Blomia tropicalis</name>
    <name type="common">Mite</name>
    <dbReference type="NCBI Taxonomy" id="40697"/>
    <lineage>
        <taxon>Eukaryota</taxon>
        <taxon>Metazoa</taxon>
        <taxon>Ecdysozoa</taxon>
        <taxon>Arthropoda</taxon>
        <taxon>Chelicerata</taxon>
        <taxon>Arachnida</taxon>
        <taxon>Acari</taxon>
        <taxon>Acariformes</taxon>
        <taxon>Sarcoptiformes</taxon>
        <taxon>Astigmata</taxon>
        <taxon>Glycyphagoidea</taxon>
        <taxon>Echimyopodidae</taxon>
        <taxon>Blomia</taxon>
    </lineage>
</organism>
<dbReference type="InterPro" id="IPR006202">
    <property type="entry name" value="Neur_chan_lig-bd"/>
</dbReference>
<evidence type="ECO:0000259" key="2">
    <source>
        <dbReference type="Pfam" id="PF02931"/>
    </source>
</evidence>
<dbReference type="Proteomes" id="UP001142055">
    <property type="component" value="Chromosome 3"/>
</dbReference>
<name>A0A9Q0M1J4_BLOTA</name>
<dbReference type="CDD" id="cd18989">
    <property type="entry name" value="LGIC_ECD_cation"/>
    <property type="match status" value="1"/>
</dbReference>
<dbReference type="AlphaFoldDB" id="A0A9Q0M1J4"/>
<feature type="domain" description="Neurotransmitter-gated ion-channel ligand-binding" evidence="2">
    <location>
        <begin position="35"/>
        <end position="245"/>
    </location>
</feature>
<proteinExistence type="predicted"/>
<keyword evidence="1" id="KW-0732">Signal</keyword>
<dbReference type="Gene3D" id="2.70.170.10">
    <property type="entry name" value="Neurotransmitter-gated ion-channel ligand-binding domain"/>
    <property type="match status" value="1"/>
</dbReference>
<sequence>MKNSIKISFITLLLLFHSSTMIDGNQRSTESTIRTELFHNRGYERRSRSTFSALNYGSTFQSLSLILKLIYIHDYSQDTNVLKTIGLLELTWIDELLRWNKSNYDNIDQIRIRLNEVYHPDIMLQNSVDNRNLLDKGEDWHNSDLFLYSTGMVYCLPLITMETICEPIDDEQEIINCPFMFVSWMIDINHFNLTSTDLLQTNSKVKQYLLESNPPFLIINSSIELRIDPLLDNPQLIYHFRLRRLTNLNVKSSIIEEI</sequence>
<feature type="signal peptide" evidence="1">
    <location>
        <begin position="1"/>
        <end position="24"/>
    </location>
</feature>
<evidence type="ECO:0000313" key="3">
    <source>
        <dbReference type="EMBL" id="KAJ6216192.1"/>
    </source>
</evidence>
<feature type="chain" id="PRO_5040359467" description="Neurotransmitter-gated ion-channel ligand-binding domain-containing protein" evidence="1">
    <location>
        <begin position="25"/>
        <end position="258"/>
    </location>
</feature>
<keyword evidence="4" id="KW-1185">Reference proteome</keyword>